<keyword evidence="3" id="KW-1185">Reference proteome</keyword>
<protein>
    <submittedName>
        <fullName evidence="2">Uncharacterized protein</fullName>
    </submittedName>
</protein>
<evidence type="ECO:0000313" key="2">
    <source>
        <dbReference type="EMBL" id="WNR42753.1"/>
    </source>
</evidence>
<dbReference type="RefSeq" id="WP_314796471.1">
    <property type="nucleotide sequence ID" value="NZ_CP130319.1"/>
</dbReference>
<evidence type="ECO:0000256" key="1">
    <source>
        <dbReference type="SAM" id="Phobius"/>
    </source>
</evidence>
<organism evidence="2 3">
    <name type="scientific">Paenibacillus roseopurpureus</name>
    <dbReference type="NCBI Taxonomy" id="2918901"/>
    <lineage>
        <taxon>Bacteria</taxon>
        <taxon>Bacillati</taxon>
        <taxon>Bacillota</taxon>
        <taxon>Bacilli</taxon>
        <taxon>Bacillales</taxon>
        <taxon>Paenibacillaceae</taxon>
        <taxon>Paenibacillus</taxon>
    </lineage>
</organism>
<dbReference type="AlphaFoldDB" id="A0AA96RGZ9"/>
<dbReference type="KEGG" id="proo:MJB10_16690"/>
<keyword evidence="1" id="KW-0472">Membrane</keyword>
<evidence type="ECO:0000313" key="3">
    <source>
        <dbReference type="Proteomes" id="UP001304650"/>
    </source>
</evidence>
<feature type="transmembrane region" description="Helical" evidence="1">
    <location>
        <begin position="61"/>
        <end position="84"/>
    </location>
</feature>
<sequence>MFIVTSSEPIAALMLTWMRHSLPSALLTMPMAMMHPMIWHWVMGMLSWMNNHMMEVVMVMYLVRVLLVMVMVWLTLMLLVWLIVTHWAISSKF</sequence>
<feature type="transmembrane region" description="Helical" evidence="1">
    <location>
        <begin position="21"/>
        <end position="41"/>
    </location>
</feature>
<keyword evidence="1" id="KW-1133">Transmembrane helix</keyword>
<reference evidence="2" key="1">
    <citation type="submission" date="2022-02" db="EMBL/GenBank/DDBJ databases">
        <title>Paenibacillus sp. MBLB1832 Whole Genome Shotgun Sequencing.</title>
        <authorList>
            <person name="Hwang C.Y."/>
            <person name="Cho E.-S."/>
            <person name="Seo M.-J."/>
        </authorList>
    </citation>
    <scope>NUCLEOTIDE SEQUENCE</scope>
    <source>
        <strain evidence="2">MBLB1832</strain>
    </source>
</reference>
<keyword evidence="1" id="KW-0812">Transmembrane</keyword>
<accession>A0AA96RGZ9</accession>
<name>A0AA96RGZ9_9BACL</name>
<dbReference type="EMBL" id="CP130319">
    <property type="protein sequence ID" value="WNR42753.1"/>
    <property type="molecule type" value="Genomic_DNA"/>
</dbReference>
<proteinExistence type="predicted"/>
<dbReference type="Proteomes" id="UP001304650">
    <property type="component" value="Chromosome"/>
</dbReference>
<gene>
    <name evidence="2" type="ORF">MJB10_16690</name>
</gene>